<dbReference type="Gene3D" id="3.10.105.10">
    <property type="entry name" value="Dipeptide-binding Protein, Domain 3"/>
    <property type="match status" value="1"/>
</dbReference>
<comment type="subcellular location">
    <subcellularLocation>
        <location evidence="1">Cell envelope</location>
    </subcellularLocation>
</comment>
<reference evidence="7 8" key="1">
    <citation type="submission" date="2016-11" db="EMBL/GenBank/DDBJ databases">
        <authorList>
            <person name="Jaros S."/>
            <person name="Januszkiewicz K."/>
            <person name="Wedrychowicz H."/>
        </authorList>
    </citation>
    <scope>NUCLEOTIDE SEQUENCE [LARGE SCALE GENOMIC DNA]</scope>
    <source>
        <strain evidence="7 8">DSM 17918</strain>
    </source>
</reference>
<dbReference type="PANTHER" id="PTHR30290:SF10">
    <property type="entry name" value="PERIPLASMIC OLIGOPEPTIDE-BINDING PROTEIN-RELATED"/>
    <property type="match status" value="1"/>
</dbReference>
<keyword evidence="3" id="KW-0813">Transport</keyword>
<dbReference type="GO" id="GO:0030313">
    <property type="term" value="C:cell envelope"/>
    <property type="evidence" value="ECO:0007669"/>
    <property type="project" value="UniProtKB-SubCell"/>
</dbReference>
<organism evidence="7 8">
    <name type="scientific">Caldanaerobius fijiensis DSM 17918</name>
    <dbReference type="NCBI Taxonomy" id="1121256"/>
    <lineage>
        <taxon>Bacteria</taxon>
        <taxon>Bacillati</taxon>
        <taxon>Bacillota</taxon>
        <taxon>Clostridia</taxon>
        <taxon>Thermoanaerobacterales</taxon>
        <taxon>Thermoanaerobacteraceae</taxon>
        <taxon>Caldanaerobius</taxon>
    </lineage>
</organism>
<dbReference type="GO" id="GO:1904680">
    <property type="term" value="F:peptide transmembrane transporter activity"/>
    <property type="evidence" value="ECO:0007669"/>
    <property type="project" value="TreeGrafter"/>
</dbReference>
<dbReference type="Pfam" id="PF00496">
    <property type="entry name" value="SBP_bac_5"/>
    <property type="match status" value="1"/>
</dbReference>
<dbReference type="OrthoDB" id="9772924at2"/>
<protein>
    <submittedName>
        <fullName evidence="7">Peptide/nickel transport system substrate-binding protein</fullName>
    </submittedName>
</protein>
<dbReference type="GO" id="GO:0015833">
    <property type="term" value="P:peptide transport"/>
    <property type="evidence" value="ECO:0007669"/>
    <property type="project" value="TreeGrafter"/>
</dbReference>
<dbReference type="Proteomes" id="UP000184088">
    <property type="component" value="Unassembled WGS sequence"/>
</dbReference>
<dbReference type="PROSITE" id="PS51257">
    <property type="entry name" value="PROKAR_LIPOPROTEIN"/>
    <property type="match status" value="1"/>
</dbReference>
<evidence type="ECO:0000256" key="3">
    <source>
        <dbReference type="ARBA" id="ARBA00022448"/>
    </source>
</evidence>
<evidence type="ECO:0000259" key="6">
    <source>
        <dbReference type="Pfam" id="PF00496"/>
    </source>
</evidence>
<dbReference type="AlphaFoldDB" id="A0A1M5AYC7"/>
<name>A0A1M5AYC7_9THEO</name>
<proteinExistence type="inferred from homology"/>
<dbReference type="SUPFAM" id="SSF53850">
    <property type="entry name" value="Periplasmic binding protein-like II"/>
    <property type="match status" value="1"/>
</dbReference>
<evidence type="ECO:0000256" key="4">
    <source>
        <dbReference type="ARBA" id="ARBA00022729"/>
    </source>
</evidence>
<evidence type="ECO:0000256" key="5">
    <source>
        <dbReference type="SAM" id="MobiDB-lite"/>
    </source>
</evidence>
<feature type="region of interest" description="Disordered" evidence="5">
    <location>
        <begin position="29"/>
        <end position="52"/>
    </location>
</feature>
<dbReference type="InterPro" id="IPR039424">
    <property type="entry name" value="SBP_5"/>
</dbReference>
<dbReference type="STRING" id="1121256.SAMN02746089_01733"/>
<evidence type="ECO:0000313" key="8">
    <source>
        <dbReference type="Proteomes" id="UP000184088"/>
    </source>
</evidence>
<evidence type="ECO:0000256" key="2">
    <source>
        <dbReference type="ARBA" id="ARBA00005695"/>
    </source>
</evidence>
<evidence type="ECO:0000313" key="7">
    <source>
        <dbReference type="EMBL" id="SHF34912.1"/>
    </source>
</evidence>
<keyword evidence="4" id="KW-0732">Signal</keyword>
<comment type="similarity">
    <text evidence="2">Belongs to the bacterial solute-binding protein 5 family.</text>
</comment>
<dbReference type="EMBL" id="FQVH01000019">
    <property type="protein sequence ID" value="SHF34912.1"/>
    <property type="molecule type" value="Genomic_DNA"/>
</dbReference>
<sequence>MNMKVKRLVSYFVALLMIISIVLTGCGSKSTSTSNNTKKNAPKSTSSSGPQVNKKKVFRFAGVGWWPKPPLYQGNPFANGGIGAPPVFVMPEGLFKFVRVTDELINQLAESYEQKGNETIVHIRKNVKWNDGQPFTSKDVWAYYMLNNGAFILRYLTGIDTPDDYTVVFKWATPAPEDRLKILLIAQDQQAQIPYHIYGKYVDKAAELLKKGQPTNDPNKKGAFGLYYDKNVSDEIAKNWQDFLKENPKLPIMTGPYMVKTVTASDMVMVKNPYYWDKSKQKFDMITAKQTDASGSLAMLKTGQIDWADFTPAKDILDSILAGNKDLVHYQVPDPADPGFVYNIQKPPFNDVNVRKAIVYTLDREKIKDVGNYFGKVGDVSLTGMPLNMVEKWVPQDIRDKMTKYTYDPAKAEELLKAAGWTKGSDGKWRDKNGKLYNFVIGVASGAPFANAAEVAAEQMSKFGLPTKLMSVDPSLYYTNAQKPKNAYDMSVEFIDVSWGFNHPWWPLSAFYWGFPSQAGNFPTVEDEKSPDYGKLKMVLPGPDGKAVDIDQTIKQMFYMSDEEVRRAAGNIVWITNENAFGVDFYQNVTGFWINAKMIKNIPFEDQIQKYNRNMPLPTSEEDIKTICRYHFGVYGLYAGFYEPR</sequence>
<dbReference type="InterPro" id="IPR000914">
    <property type="entry name" value="SBP_5_dom"/>
</dbReference>
<feature type="domain" description="Solute-binding protein family 5" evidence="6">
    <location>
        <begin position="104"/>
        <end position="516"/>
    </location>
</feature>
<accession>A0A1M5AYC7</accession>
<feature type="compositionally biased region" description="Low complexity" evidence="5">
    <location>
        <begin position="29"/>
        <end position="48"/>
    </location>
</feature>
<evidence type="ECO:0000256" key="1">
    <source>
        <dbReference type="ARBA" id="ARBA00004196"/>
    </source>
</evidence>
<dbReference type="PANTHER" id="PTHR30290">
    <property type="entry name" value="PERIPLASMIC BINDING COMPONENT OF ABC TRANSPORTER"/>
    <property type="match status" value="1"/>
</dbReference>
<gene>
    <name evidence="7" type="ORF">SAMN02746089_01733</name>
</gene>
<keyword evidence="8" id="KW-1185">Reference proteome</keyword>
<dbReference type="Gene3D" id="3.40.190.10">
    <property type="entry name" value="Periplasmic binding protein-like II"/>
    <property type="match status" value="1"/>
</dbReference>